<evidence type="ECO:0000313" key="3">
    <source>
        <dbReference type="Proteomes" id="UP001156614"/>
    </source>
</evidence>
<accession>A0AAV5NFL9</accession>
<comment type="caution">
    <text evidence="2">The sequence shown here is derived from an EMBL/GenBank/DDBJ whole genome shotgun (WGS) entry which is preliminary data.</text>
</comment>
<evidence type="ECO:0000313" key="2">
    <source>
        <dbReference type="EMBL" id="GLQ62959.1"/>
    </source>
</evidence>
<sequence>MIVQETRIRTASGYKSVSRHVLSGPKNEAIRVLSGSDYLLKDWMKEARREGIRYGLRHIAFNPAEPMTDEQLAFFAERICAELSADPSRMALVIHQKDGSTHGHLLLPEWQEDHVLSSRFSWQRLEKIARLEELRLGHSLVPGRHDHAIAKALRADGNHDAADRIAALAPEDRFARPVAAYTSQARRITERQDFDLPTARQEILSFWQASDNNLTAFRQLLATRNWHMRSGDRTDRRRDAHIIETQDGMLIGSFTRLTKVRMKDFREFLEKEGLTAKNRRKPLKLSSPSKAAKTPEPSSPPEDAQIVPLKRTGHTPKILSWAEPARLPDGFRRYLEDWQKDFRASQEILKKKHLLENKRFLSVDEQADLLMQDIATLRRKLNTAGQEFVAARERLKEARALRWQVFQKKRLSQDEEQLRQAAANLGEILRYLLEYILYRLGLTTRPPAALELPVPDEREQARRAVLHTRHKMLAVLVDKDKCRSLLKEYAREAEQKRRKIILDWYADHHVAREAAEQRMERLRDVWQPPASVSKEIKAFIVAHKRRGDLQAALKELEQARNGGGIVLHPPKISQRLSPAPSS</sequence>
<dbReference type="Proteomes" id="UP001156614">
    <property type="component" value="Unassembled WGS sequence"/>
</dbReference>
<keyword evidence="3" id="KW-1185">Reference proteome</keyword>
<dbReference type="AlphaFoldDB" id="A0AAV5NFL9"/>
<dbReference type="EMBL" id="BSNU01000003">
    <property type="protein sequence ID" value="GLQ62959.1"/>
    <property type="molecule type" value="Genomic_DNA"/>
</dbReference>
<name>A0AAV5NFL9_9PROT</name>
<evidence type="ECO:0000256" key="1">
    <source>
        <dbReference type="SAM" id="MobiDB-lite"/>
    </source>
</evidence>
<evidence type="ECO:0008006" key="4">
    <source>
        <dbReference type="Google" id="ProtNLM"/>
    </source>
</evidence>
<feature type="region of interest" description="Disordered" evidence="1">
    <location>
        <begin position="279"/>
        <end position="310"/>
    </location>
</feature>
<proteinExistence type="predicted"/>
<gene>
    <name evidence="2" type="ORF">GCM10007867_18040</name>
</gene>
<organism evidence="2 3">
    <name type="scientific">Gluconobacter cerinus</name>
    <dbReference type="NCBI Taxonomy" id="38307"/>
    <lineage>
        <taxon>Bacteria</taxon>
        <taxon>Pseudomonadati</taxon>
        <taxon>Pseudomonadota</taxon>
        <taxon>Alphaproteobacteria</taxon>
        <taxon>Acetobacterales</taxon>
        <taxon>Acetobacteraceae</taxon>
        <taxon>Gluconobacter</taxon>
    </lineage>
</organism>
<reference evidence="3" key="1">
    <citation type="journal article" date="2019" name="Int. J. Syst. Evol. Microbiol.">
        <title>The Global Catalogue of Microorganisms (GCM) 10K type strain sequencing project: providing services to taxonomists for standard genome sequencing and annotation.</title>
        <authorList>
            <consortium name="The Broad Institute Genomics Platform"/>
            <consortium name="The Broad Institute Genome Sequencing Center for Infectious Disease"/>
            <person name="Wu L."/>
            <person name="Ma J."/>
        </authorList>
    </citation>
    <scope>NUCLEOTIDE SEQUENCE [LARGE SCALE GENOMIC DNA]</scope>
    <source>
        <strain evidence="3">NBRC 3267</strain>
    </source>
</reference>
<protein>
    <recommendedName>
        <fullName evidence="4">Relaxase</fullName>
    </recommendedName>
</protein>